<evidence type="ECO:0000256" key="8">
    <source>
        <dbReference type="HAMAP-Rule" id="MF_00181"/>
    </source>
</evidence>
<dbReference type="InterPro" id="IPR043472">
    <property type="entry name" value="Macro_dom-like"/>
</dbReference>
<dbReference type="PATRIC" id="fig|1359184.3.peg.890"/>
<evidence type="ECO:0000256" key="3">
    <source>
        <dbReference type="ARBA" id="ARBA00009528"/>
    </source>
</evidence>
<dbReference type="AlphaFoldDB" id="A0A0F3MHB2"/>
<dbReference type="InterPro" id="IPR011356">
    <property type="entry name" value="Leucine_aapep/pepB"/>
</dbReference>
<reference evidence="10 12" key="1">
    <citation type="submission" date="2015-02" db="EMBL/GenBank/DDBJ databases">
        <title>Genome Sequencing of Rickettsiales.</title>
        <authorList>
            <person name="Daugherty S.C."/>
            <person name="Su Q."/>
            <person name="Abolude K."/>
            <person name="Beier-Sexton M."/>
            <person name="Carlyon J.A."/>
            <person name="Carter R."/>
            <person name="Day N.P."/>
            <person name="Dumler S.J."/>
            <person name="Dyachenko V."/>
            <person name="Godinez A."/>
            <person name="Kurtti T.J."/>
            <person name="Lichay M."/>
            <person name="Mullins K.E."/>
            <person name="Ott S."/>
            <person name="Pappas-Brown V."/>
            <person name="Paris D.H."/>
            <person name="Patel P."/>
            <person name="Richards A.L."/>
            <person name="Sadzewicz L."/>
            <person name="Sears K."/>
            <person name="Seidman D."/>
            <person name="Sengamalay N."/>
            <person name="Stenos J."/>
            <person name="Tallon L.J."/>
            <person name="Vincent G."/>
            <person name="Fraser C.M."/>
            <person name="Munderloh U."/>
            <person name="Dunning-Hotopp J.C."/>
        </authorList>
    </citation>
    <scope>NUCLEOTIDE SEQUENCE [LARGE SCALE GENOMIC DNA]</scope>
    <source>
        <strain evidence="10 12">Gilliam</strain>
    </source>
</reference>
<dbReference type="InterPro" id="IPR008283">
    <property type="entry name" value="Peptidase_M17_N"/>
</dbReference>
<protein>
    <recommendedName>
        <fullName evidence="8">Probable cytosol aminopeptidase</fullName>
        <ecNumber evidence="8">3.4.11.1</ecNumber>
    </recommendedName>
    <alternativeName>
        <fullName evidence="8">Leucine aminopeptidase</fullName>
        <shortName evidence="8">LAP</shortName>
        <ecNumber evidence="8">3.4.11.10</ecNumber>
    </alternativeName>
    <alternativeName>
        <fullName evidence="8">Leucyl aminopeptidase</fullName>
    </alternativeName>
</protein>
<dbReference type="Gene3D" id="3.40.630.10">
    <property type="entry name" value="Zn peptidases"/>
    <property type="match status" value="1"/>
</dbReference>
<evidence type="ECO:0000313" key="11">
    <source>
        <dbReference type="EMBL" id="SPR09191.1"/>
    </source>
</evidence>
<dbReference type="GO" id="GO:0006508">
    <property type="term" value="P:proteolysis"/>
    <property type="evidence" value="ECO:0007669"/>
    <property type="project" value="UniProtKB-KW"/>
</dbReference>
<dbReference type="NCBIfam" id="NF002074">
    <property type="entry name" value="PRK00913.1-4"/>
    <property type="match status" value="1"/>
</dbReference>
<dbReference type="HAMAP" id="MF_00181">
    <property type="entry name" value="Cytosol_peptidase_M17"/>
    <property type="match status" value="1"/>
</dbReference>
<proteinExistence type="inferred from homology"/>
<dbReference type="SUPFAM" id="SSF53187">
    <property type="entry name" value="Zn-dependent exopeptidases"/>
    <property type="match status" value="1"/>
</dbReference>
<reference evidence="11" key="2">
    <citation type="submission" date="2018-03" db="EMBL/GenBank/DDBJ databases">
        <authorList>
            <person name="Keele B.F."/>
        </authorList>
    </citation>
    <scope>NUCLEOTIDE SEQUENCE [LARGE SCALE GENOMIC DNA]</scope>
    <source>
        <strain evidence="11">Gilliam</strain>
    </source>
</reference>
<dbReference type="Proteomes" id="UP000033769">
    <property type="component" value="Unassembled WGS sequence"/>
</dbReference>
<comment type="catalytic activity">
    <reaction evidence="2 8">
        <text>Release of an N-terminal amino acid, preferentially leucine, but not glutamic or aspartic acids.</text>
        <dbReference type="EC" id="3.4.11.10"/>
    </reaction>
</comment>
<dbReference type="EMBL" id="LANO01000002">
    <property type="protein sequence ID" value="KJV53969.1"/>
    <property type="molecule type" value="Genomic_DNA"/>
</dbReference>
<feature type="binding site" evidence="8">
    <location>
        <position position="325"/>
    </location>
    <ligand>
        <name>Mn(2+)</name>
        <dbReference type="ChEBI" id="CHEBI:29035"/>
        <label>2</label>
    </ligand>
</feature>
<comment type="cofactor">
    <cofactor evidence="8">
        <name>Mn(2+)</name>
        <dbReference type="ChEBI" id="CHEBI:29035"/>
    </cofactor>
    <text evidence="8">Binds 2 manganese ions per subunit.</text>
</comment>
<dbReference type="GO" id="GO:0030145">
    <property type="term" value="F:manganese ion binding"/>
    <property type="evidence" value="ECO:0007669"/>
    <property type="project" value="UniProtKB-UniRule"/>
</dbReference>
<feature type="binding site" evidence="8">
    <location>
        <position position="386"/>
    </location>
    <ligand>
        <name>Mn(2+)</name>
        <dbReference type="ChEBI" id="CHEBI:29035"/>
        <label>1</label>
    </ligand>
</feature>
<feature type="binding site" evidence="8">
    <location>
        <position position="384"/>
    </location>
    <ligand>
        <name>Mn(2+)</name>
        <dbReference type="ChEBI" id="CHEBI:29035"/>
        <label>1</label>
    </ligand>
</feature>
<accession>A0A0F3MHB2</accession>
<comment type="catalytic activity">
    <reaction evidence="1 8">
        <text>Release of an N-terminal amino acid, Xaa-|-Yaa-, in which Xaa is preferably Leu, but may be other amino acids including Pro although not Arg or Lys, and Yaa may be Pro. Amino acid amides and methyl esters are also readily hydrolyzed, but rates on arylamides are exceedingly low.</text>
        <dbReference type="EC" id="3.4.11.1"/>
    </reaction>
</comment>
<dbReference type="PANTHER" id="PTHR11963">
    <property type="entry name" value="LEUCINE AMINOPEPTIDASE-RELATED"/>
    <property type="match status" value="1"/>
</dbReference>
<dbReference type="Pfam" id="PF00883">
    <property type="entry name" value="Peptidase_M17"/>
    <property type="match status" value="1"/>
</dbReference>
<evidence type="ECO:0000256" key="5">
    <source>
        <dbReference type="ARBA" id="ARBA00022670"/>
    </source>
</evidence>
<keyword evidence="5 8" id="KW-0645">Protease</keyword>
<dbReference type="CDD" id="cd00433">
    <property type="entry name" value="Peptidase_M17"/>
    <property type="match status" value="1"/>
</dbReference>
<dbReference type="GO" id="GO:0005737">
    <property type="term" value="C:cytoplasm"/>
    <property type="evidence" value="ECO:0007669"/>
    <property type="project" value="UniProtKB-SubCell"/>
</dbReference>
<organism evidence="10 12">
    <name type="scientific">Orientia tsutsugamushi str. Gilliam</name>
    <dbReference type="NCBI Taxonomy" id="1359184"/>
    <lineage>
        <taxon>Bacteria</taxon>
        <taxon>Pseudomonadati</taxon>
        <taxon>Pseudomonadota</taxon>
        <taxon>Alphaproteobacteria</taxon>
        <taxon>Rickettsiales</taxon>
        <taxon>Rickettsiaceae</taxon>
        <taxon>Rickettsieae</taxon>
        <taxon>Orientia</taxon>
    </lineage>
</organism>
<feature type="binding site" evidence="8">
    <location>
        <position position="302"/>
    </location>
    <ligand>
        <name>Mn(2+)</name>
        <dbReference type="ChEBI" id="CHEBI:29035"/>
        <label>2</label>
    </ligand>
</feature>
<evidence type="ECO:0000256" key="6">
    <source>
        <dbReference type="ARBA" id="ARBA00022801"/>
    </source>
</evidence>
<feature type="binding site" evidence="8">
    <location>
        <position position="386"/>
    </location>
    <ligand>
        <name>Mn(2+)</name>
        <dbReference type="ChEBI" id="CHEBI:29035"/>
        <label>2</label>
    </ligand>
</feature>
<dbReference type="NCBIfam" id="NF002077">
    <property type="entry name" value="PRK00913.2-4"/>
    <property type="match status" value="1"/>
</dbReference>
<evidence type="ECO:0000256" key="2">
    <source>
        <dbReference type="ARBA" id="ARBA00000967"/>
    </source>
</evidence>
<dbReference type="EC" id="3.4.11.10" evidence="8"/>
<name>A0A0F3MHB2_ORITS</name>
<evidence type="ECO:0000256" key="7">
    <source>
        <dbReference type="ARBA" id="ARBA00023211"/>
    </source>
</evidence>
<feature type="binding site" evidence="8">
    <location>
        <position position="307"/>
    </location>
    <ligand>
        <name>Mn(2+)</name>
        <dbReference type="ChEBI" id="CHEBI:29035"/>
        <label>1</label>
    </ligand>
</feature>
<dbReference type="EC" id="3.4.11.1" evidence="8"/>
<dbReference type="Proteomes" id="UP000244959">
    <property type="component" value="Chromosome I"/>
</dbReference>
<dbReference type="PRINTS" id="PR00481">
    <property type="entry name" value="LAMNOPPTDASE"/>
</dbReference>
<evidence type="ECO:0000256" key="1">
    <source>
        <dbReference type="ARBA" id="ARBA00000135"/>
    </source>
</evidence>
<dbReference type="PROSITE" id="PS00631">
    <property type="entry name" value="CYTOSOL_AP"/>
    <property type="match status" value="1"/>
</dbReference>
<gene>
    <name evidence="8" type="primary">pepA</name>
    <name evidence="11" type="ORF">GILLIAM_01829</name>
    <name evidence="10" type="ORF">OTSGILL_0326</name>
</gene>
<keyword evidence="7 8" id="KW-0464">Manganese</keyword>
<evidence type="ECO:0000259" key="9">
    <source>
        <dbReference type="PROSITE" id="PS00631"/>
    </source>
</evidence>
<dbReference type="PANTHER" id="PTHR11963:SF23">
    <property type="entry name" value="CYTOSOL AMINOPEPTIDASE"/>
    <property type="match status" value="1"/>
</dbReference>
<feature type="domain" description="Cytosol aminopeptidase" evidence="9">
    <location>
        <begin position="382"/>
        <end position="389"/>
    </location>
</feature>
<keyword evidence="4 8" id="KW-0031">Aminopeptidase</keyword>
<dbReference type="InterPro" id="IPR000819">
    <property type="entry name" value="Peptidase_M17_C"/>
</dbReference>
<keyword evidence="8" id="KW-0963">Cytoplasm</keyword>
<evidence type="ECO:0000256" key="4">
    <source>
        <dbReference type="ARBA" id="ARBA00022438"/>
    </source>
</evidence>
<comment type="subcellular location">
    <subcellularLocation>
        <location evidence="8">Cytoplasm</location>
    </subcellularLocation>
</comment>
<dbReference type="NCBIfam" id="NF002075">
    <property type="entry name" value="PRK00913.2-2"/>
    <property type="match status" value="1"/>
</dbReference>
<dbReference type="GO" id="GO:0070006">
    <property type="term" value="F:metalloaminopeptidase activity"/>
    <property type="evidence" value="ECO:0007669"/>
    <property type="project" value="InterPro"/>
</dbReference>
<evidence type="ECO:0000313" key="10">
    <source>
        <dbReference type="EMBL" id="KJV53969.1"/>
    </source>
</evidence>
<keyword evidence="13" id="KW-1185">Reference proteome</keyword>
<comment type="function">
    <text evidence="8">Presumably involved in the processing and regular turnover of intracellular proteins. Catalyzes the removal of unsubstituted N-terminal amino acids from various peptides.</text>
</comment>
<feature type="active site" evidence="8">
    <location>
        <position position="314"/>
    </location>
</feature>
<feature type="active site" evidence="8">
    <location>
        <position position="388"/>
    </location>
</feature>
<dbReference type="SUPFAM" id="SSF52949">
    <property type="entry name" value="Macro domain-like"/>
    <property type="match status" value="1"/>
</dbReference>
<evidence type="ECO:0000313" key="13">
    <source>
        <dbReference type="Proteomes" id="UP000244959"/>
    </source>
</evidence>
<dbReference type="Pfam" id="PF02789">
    <property type="entry name" value="Peptidase_M17_N"/>
    <property type="match status" value="1"/>
</dbReference>
<reference evidence="13" key="3">
    <citation type="submission" date="2018-03" db="EMBL/GenBank/DDBJ databases">
        <authorList>
            <person name="Batty M. E."/>
            <person name="Batty M E."/>
        </authorList>
    </citation>
    <scope>NUCLEOTIDE SEQUENCE [LARGE SCALE GENOMIC DNA]</scope>
    <source>
        <strain evidence="13">Gilliam</strain>
    </source>
</reference>
<comment type="similarity">
    <text evidence="3 8">Belongs to the peptidase M17 family.</text>
</comment>
<keyword evidence="8" id="KW-0479">Metal-binding</keyword>
<dbReference type="RefSeq" id="WP_047220189.1">
    <property type="nucleotide sequence ID" value="NZ_LS398551.1"/>
</dbReference>
<dbReference type="EMBL" id="LS398551">
    <property type="protein sequence ID" value="SPR09191.1"/>
    <property type="molecule type" value="Genomic_DNA"/>
</dbReference>
<keyword evidence="6 8" id="KW-0378">Hydrolase</keyword>
<dbReference type="Gene3D" id="3.40.220.10">
    <property type="entry name" value="Leucine Aminopeptidase, subunit E, domain 1"/>
    <property type="match status" value="1"/>
</dbReference>
<dbReference type="InterPro" id="IPR023042">
    <property type="entry name" value="Peptidase_M17_leu_NH2_pept"/>
</dbReference>
<sequence>MIINFIQTDSQNFFNCLEGINKTDVTDISNSQSICLLIGSDLVLTDSMLQLDQQCGGIISKFLQQNTKNKQIFSGKFGEIKFLTIANGEEIKNIILLGIGQSNQLKEFQIQELGGIIQKSIAANAIMDVIILVDYDISNYNRFKIASLIASGAELASYKFKKYFTKKNVNNNDNKLQETSEMHLFISLKDANDIEQAKAYFNNILQPINEGVVLARNLISEPPNKLYPATYAQKIEEEFKILKNEFGAKVNVKILGAQEMRDLNMEALLGVGQGSQKESKLVSISYLGAVDKDQAPLALVGKGVTFDTGGISLKPSAGMEDMKYDMAGSAAVVGAIKALARRKAKVNVVGVVALVENMPGSNAQRPSDVVTTMSGQTVEVLNTDAEGRLILADALWYVQEVFKPESIIDLATLTGAITIALGYSYAGCFSNNNELAQKLIISGEKVNENLWRMPLHKDYDDMLKSNIADIANIGNVRGAAGSCTAASFLQKFIQFKQNHDSSKTPIPWAHLDIASVAWNKKGGNICPAGAVGFGVRLINKFVEDNYECIK</sequence>
<evidence type="ECO:0000313" key="12">
    <source>
        <dbReference type="Proteomes" id="UP000033769"/>
    </source>
</evidence>
<feature type="binding site" evidence="8">
    <location>
        <position position="307"/>
    </location>
    <ligand>
        <name>Mn(2+)</name>
        <dbReference type="ChEBI" id="CHEBI:29035"/>
        <label>2</label>
    </ligand>
</feature>